<dbReference type="AlphaFoldDB" id="A0A5C6UFM6"/>
<keyword evidence="2" id="KW-1185">Reference proteome</keyword>
<reference evidence="1 2" key="1">
    <citation type="journal article" date="2013" name="Antonie Van Leeuwenhoek">
        <title>Sphingomonas ginsenosidivorax sp. nov., with the ability to transform ginsenosides.</title>
        <authorList>
            <person name="Jin X.F."/>
            <person name="Kim J.K."/>
            <person name="Liu Q.M."/>
            <person name="Kang M.S."/>
            <person name="He D."/>
            <person name="Jin F.X."/>
            <person name="Kim S.C."/>
            <person name="Im W.T."/>
        </authorList>
    </citation>
    <scope>NUCLEOTIDE SEQUENCE [LARGE SCALE GENOMIC DNA]</scope>
    <source>
        <strain evidence="1 2">KHI67</strain>
    </source>
</reference>
<dbReference type="InterPro" id="IPR036390">
    <property type="entry name" value="WH_DNA-bd_sf"/>
</dbReference>
<organism evidence="1 2">
    <name type="scientific">Sphingomonas ginsenosidivorax</name>
    <dbReference type="NCBI Taxonomy" id="862135"/>
    <lineage>
        <taxon>Bacteria</taxon>
        <taxon>Pseudomonadati</taxon>
        <taxon>Pseudomonadota</taxon>
        <taxon>Alphaproteobacteria</taxon>
        <taxon>Sphingomonadales</taxon>
        <taxon>Sphingomonadaceae</taxon>
        <taxon>Sphingomonas</taxon>
    </lineage>
</organism>
<dbReference type="OrthoDB" id="7569838at2"/>
<proteinExistence type="predicted"/>
<gene>
    <name evidence="1" type="ORF">FSB78_09915</name>
</gene>
<dbReference type="SUPFAM" id="SSF46785">
    <property type="entry name" value="Winged helix' DNA-binding domain"/>
    <property type="match status" value="1"/>
</dbReference>
<dbReference type="Proteomes" id="UP000321250">
    <property type="component" value="Unassembled WGS sequence"/>
</dbReference>
<sequence length="112" mass="12752">MKAMIRDQERSDAAKYLLNMRAQRKDHFPSELFDEHAWQILLILFVSLAGNEVVSERNLLEATGLPVASGRRWLDHLVQDGQVETRNDGDDVILSANAVSSMRKFLDQQASR</sequence>
<protein>
    <submittedName>
        <fullName evidence="1">Uncharacterized protein</fullName>
    </submittedName>
</protein>
<accession>A0A5C6UFM6</accession>
<evidence type="ECO:0000313" key="2">
    <source>
        <dbReference type="Proteomes" id="UP000321250"/>
    </source>
</evidence>
<dbReference type="EMBL" id="VOQR01000001">
    <property type="protein sequence ID" value="TXC71230.1"/>
    <property type="molecule type" value="Genomic_DNA"/>
</dbReference>
<comment type="caution">
    <text evidence="1">The sequence shown here is derived from an EMBL/GenBank/DDBJ whole genome shotgun (WGS) entry which is preliminary data.</text>
</comment>
<dbReference type="RefSeq" id="WP_147082316.1">
    <property type="nucleotide sequence ID" value="NZ_VOQR01000001.1"/>
</dbReference>
<evidence type="ECO:0000313" key="1">
    <source>
        <dbReference type="EMBL" id="TXC71230.1"/>
    </source>
</evidence>
<name>A0A5C6UFM6_9SPHN</name>